<keyword evidence="10" id="KW-0460">Magnesium</keyword>
<keyword evidence="4 15" id="KW-0723">Serine/threonine-protein kinase</keyword>
<evidence type="ECO:0000256" key="16">
    <source>
        <dbReference type="SAM" id="MobiDB-lite"/>
    </source>
</evidence>
<evidence type="ECO:0000256" key="11">
    <source>
        <dbReference type="ARBA" id="ARBA00022845"/>
    </source>
</evidence>
<evidence type="ECO:0000256" key="7">
    <source>
        <dbReference type="ARBA" id="ARBA00022741"/>
    </source>
</evidence>
<evidence type="ECO:0000256" key="8">
    <source>
        <dbReference type="ARBA" id="ARBA00022777"/>
    </source>
</evidence>
<evidence type="ECO:0000256" key="9">
    <source>
        <dbReference type="ARBA" id="ARBA00022840"/>
    </source>
</evidence>
<dbReference type="EC" id="2.7.11.1" evidence="3"/>
<dbReference type="InterPro" id="IPR011009">
    <property type="entry name" value="Kinase-like_dom_sf"/>
</dbReference>
<evidence type="ECO:0000256" key="13">
    <source>
        <dbReference type="ARBA" id="ARBA00048679"/>
    </source>
</evidence>
<evidence type="ECO:0000256" key="14">
    <source>
        <dbReference type="PROSITE-ProRule" id="PRU10141"/>
    </source>
</evidence>
<keyword evidence="9 14" id="KW-0067">ATP-binding</keyword>
<evidence type="ECO:0000256" key="15">
    <source>
        <dbReference type="RuleBase" id="RU000304"/>
    </source>
</evidence>
<evidence type="ECO:0000256" key="2">
    <source>
        <dbReference type="ARBA" id="ARBA00006692"/>
    </source>
</evidence>
<accession>A0A9D3T0X1</accession>
<sequence>MVHNKITEMTGFHRSFKGQNPFESDEFTKTGSHLLESAFSFDCPTRPDMPSSQPIDIPDAKKRNKKKKRCRATDSFSGRFEDVYRLQEEVLGEGAYARVQTCVNLITNKEYAVKIIEKRPGHSRSRVFREVEMLYQCQGHRNILELVEFFEEEDKFYLVFEKLRGGSVLTHIHKRRHFSEQEASIVVQDIASALDFLHTKGMAHRDLKPENILCEHEDRISPVKICDFDLGSGIKLNSDSSPISTPELLTPCGSAEYMAPEVVEAFSEEASIYDKRCDLWSLGVILYIMLSGYPPFVGRCWGNCGWEWGEPCAACQNMLFESIQEGKYEFPEKDWAHISASAKDLISRLLVRDAKNRLSAAQVLQHPWVQRCAPNTLPTSNLLQRNSSARDLTDFAGKAVAVKRQLAEREESEKEAEQQQAALVVTASSCSMRLSPPSTSQLAQRRQRGSLLRGAPVSASQLHQLLAPLVIVGDCA</sequence>
<dbReference type="InterPro" id="IPR008271">
    <property type="entry name" value="Ser/Thr_kinase_AS"/>
</dbReference>
<dbReference type="InterPro" id="IPR000719">
    <property type="entry name" value="Prot_kinase_dom"/>
</dbReference>
<keyword evidence="8" id="KW-0418">Kinase</keyword>
<feature type="region of interest" description="Disordered" evidence="16">
    <location>
        <begin position="42"/>
        <end position="68"/>
    </location>
</feature>
<dbReference type="SUPFAM" id="SSF56112">
    <property type="entry name" value="Protein kinase-like (PK-like)"/>
    <property type="match status" value="1"/>
</dbReference>
<proteinExistence type="inferred from homology"/>
<dbReference type="FunFam" id="1.10.510.10:FF:000119">
    <property type="entry name" value="Putative map kinase-interacting serine/threonine-protein kinase 1"/>
    <property type="match status" value="1"/>
</dbReference>
<evidence type="ECO:0000313" key="18">
    <source>
        <dbReference type="EMBL" id="KAG7456535.1"/>
    </source>
</evidence>
<feature type="binding site" evidence="14">
    <location>
        <position position="114"/>
    </location>
    <ligand>
        <name>ATP</name>
        <dbReference type="ChEBI" id="CHEBI:30616"/>
    </ligand>
</feature>
<dbReference type="GO" id="GO:0006417">
    <property type="term" value="P:regulation of translation"/>
    <property type="evidence" value="ECO:0007669"/>
    <property type="project" value="UniProtKB-KW"/>
</dbReference>
<keyword evidence="19" id="KW-1185">Reference proteome</keyword>
<dbReference type="GO" id="GO:0004674">
    <property type="term" value="F:protein serine/threonine kinase activity"/>
    <property type="evidence" value="ECO:0007669"/>
    <property type="project" value="UniProtKB-KW"/>
</dbReference>
<organism evidence="18 19">
    <name type="scientific">Megalops atlanticus</name>
    <name type="common">Tarpon</name>
    <name type="synonym">Clupea gigantea</name>
    <dbReference type="NCBI Taxonomy" id="7932"/>
    <lineage>
        <taxon>Eukaryota</taxon>
        <taxon>Metazoa</taxon>
        <taxon>Chordata</taxon>
        <taxon>Craniata</taxon>
        <taxon>Vertebrata</taxon>
        <taxon>Euteleostomi</taxon>
        <taxon>Actinopterygii</taxon>
        <taxon>Neopterygii</taxon>
        <taxon>Teleostei</taxon>
        <taxon>Elopiformes</taxon>
        <taxon>Megalopidae</taxon>
        <taxon>Megalops</taxon>
    </lineage>
</organism>
<dbReference type="InterPro" id="IPR050205">
    <property type="entry name" value="CDPK_Ser/Thr_kinases"/>
</dbReference>
<feature type="domain" description="Protein kinase" evidence="17">
    <location>
        <begin position="85"/>
        <end position="369"/>
    </location>
</feature>
<evidence type="ECO:0000256" key="3">
    <source>
        <dbReference type="ARBA" id="ARBA00012513"/>
    </source>
</evidence>
<evidence type="ECO:0000256" key="12">
    <source>
        <dbReference type="ARBA" id="ARBA00047899"/>
    </source>
</evidence>
<keyword evidence="5" id="KW-0808">Transferase</keyword>
<evidence type="ECO:0000256" key="5">
    <source>
        <dbReference type="ARBA" id="ARBA00022679"/>
    </source>
</evidence>
<evidence type="ECO:0000256" key="1">
    <source>
        <dbReference type="ARBA" id="ARBA00001946"/>
    </source>
</evidence>
<comment type="catalytic activity">
    <reaction evidence="12">
        <text>L-threonyl-[protein] + ATP = O-phospho-L-threonyl-[protein] + ADP + H(+)</text>
        <dbReference type="Rhea" id="RHEA:46608"/>
        <dbReference type="Rhea" id="RHEA-COMP:11060"/>
        <dbReference type="Rhea" id="RHEA-COMP:11605"/>
        <dbReference type="ChEBI" id="CHEBI:15378"/>
        <dbReference type="ChEBI" id="CHEBI:30013"/>
        <dbReference type="ChEBI" id="CHEBI:30616"/>
        <dbReference type="ChEBI" id="CHEBI:61977"/>
        <dbReference type="ChEBI" id="CHEBI:456216"/>
        <dbReference type="EC" id="2.7.11.1"/>
    </reaction>
</comment>
<evidence type="ECO:0000256" key="6">
    <source>
        <dbReference type="ARBA" id="ARBA00022723"/>
    </source>
</evidence>
<dbReference type="InterPro" id="IPR017441">
    <property type="entry name" value="Protein_kinase_ATP_BS"/>
</dbReference>
<dbReference type="PROSITE" id="PS00108">
    <property type="entry name" value="PROTEIN_KINASE_ST"/>
    <property type="match status" value="1"/>
</dbReference>
<dbReference type="Gene3D" id="1.10.510.10">
    <property type="entry name" value="Transferase(Phosphotransferase) domain 1"/>
    <property type="match status" value="1"/>
</dbReference>
<comment type="caution">
    <text evidence="18">The sequence shown here is derived from an EMBL/GenBank/DDBJ whole genome shotgun (WGS) entry which is preliminary data.</text>
</comment>
<comment type="similarity">
    <text evidence="2">Belongs to the protein kinase superfamily. CAMK Ser/Thr protein kinase family.</text>
</comment>
<gene>
    <name evidence="18" type="ORF">MATL_G00236790</name>
</gene>
<dbReference type="AlphaFoldDB" id="A0A9D3T0X1"/>
<dbReference type="PROSITE" id="PS00107">
    <property type="entry name" value="PROTEIN_KINASE_ATP"/>
    <property type="match status" value="1"/>
</dbReference>
<dbReference type="Gene3D" id="3.30.200.20">
    <property type="entry name" value="Phosphorylase Kinase, domain 1"/>
    <property type="match status" value="1"/>
</dbReference>
<name>A0A9D3T0X1_MEGAT</name>
<comment type="cofactor">
    <cofactor evidence="1">
        <name>Mg(2+)</name>
        <dbReference type="ChEBI" id="CHEBI:18420"/>
    </cofactor>
</comment>
<protein>
    <recommendedName>
        <fullName evidence="3">non-specific serine/threonine protein kinase</fullName>
        <ecNumber evidence="3">2.7.11.1</ecNumber>
    </recommendedName>
</protein>
<dbReference type="EMBL" id="JAFDVH010000022">
    <property type="protein sequence ID" value="KAG7456535.1"/>
    <property type="molecule type" value="Genomic_DNA"/>
</dbReference>
<evidence type="ECO:0000256" key="10">
    <source>
        <dbReference type="ARBA" id="ARBA00022842"/>
    </source>
</evidence>
<dbReference type="PROSITE" id="PS50011">
    <property type="entry name" value="PROTEIN_KINASE_DOM"/>
    <property type="match status" value="1"/>
</dbReference>
<dbReference type="FunFam" id="3.30.200.20:FF:000093">
    <property type="entry name" value="Putative map kinase-interacting serine/threonine-protein kinase 1"/>
    <property type="match status" value="1"/>
</dbReference>
<dbReference type="GO" id="GO:0046872">
    <property type="term" value="F:metal ion binding"/>
    <property type="evidence" value="ECO:0007669"/>
    <property type="project" value="UniProtKB-KW"/>
</dbReference>
<dbReference type="Pfam" id="PF00069">
    <property type="entry name" value="Pkinase"/>
    <property type="match status" value="1"/>
</dbReference>
<keyword evidence="7 14" id="KW-0547">Nucleotide-binding</keyword>
<evidence type="ECO:0000256" key="4">
    <source>
        <dbReference type="ARBA" id="ARBA00022527"/>
    </source>
</evidence>
<dbReference type="Proteomes" id="UP001046870">
    <property type="component" value="Chromosome 22"/>
</dbReference>
<dbReference type="OrthoDB" id="5794026at2759"/>
<comment type="catalytic activity">
    <reaction evidence="13">
        <text>L-seryl-[protein] + ATP = O-phospho-L-seryl-[protein] + ADP + H(+)</text>
        <dbReference type="Rhea" id="RHEA:17989"/>
        <dbReference type="Rhea" id="RHEA-COMP:9863"/>
        <dbReference type="Rhea" id="RHEA-COMP:11604"/>
        <dbReference type="ChEBI" id="CHEBI:15378"/>
        <dbReference type="ChEBI" id="CHEBI:29999"/>
        <dbReference type="ChEBI" id="CHEBI:30616"/>
        <dbReference type="ChEBI" id="CHEBI:83421"/>
        <dbReference type="ChEBI" id="CHEBI:456216"/>
        <dbReference type="EC" id="2.7.11.1"/>
    </reaction>
</comment>
<dbReference type="SMART" id="SM00220">
    <property type="entry name" value="S_TKc"/>
    <property type="match status" value="1"/>
</dbReference>
<reference evidence="18" key="1">
    <citation type="submission" date="2021-01" db="EMBL/GenBank/DDBJ databases">
        <authorList>
            <person name="Zahm M."/>
            <person name="Roques C."/>
            <person name="Cabau C."/>
            <person name="Klopp C."/>
            <person name="Donnadieu C."/>
            <person name="Jouanno E."/>
            <person name="Lampietro C."/>
            <person name="Louis A."/>
            <person name="Herpin A."/>
            <person name="Echchiki A."/>
            <person name="Berthelot C."/>
            <person name="Parey E."/>
            <person name="Roest-Crollius H."/>
            <person name="Braasch I."/>
            <person name="Postlethwait J."/>
            <person name="Bobe J."/>
            <person name="Montfort J."/>
            <person name="Bouchez O."/>
            <person name="Begum T."/>
            <person name="Mejri S."/>
            <person name="Adams A."/>
            <person name="Chen W.-J."/>
            <person name="Guiguen Y."/>
        </authorList>
    </citation>
    <scope>NUCLEOTIDE SEQUENCE</scope>
    <source>
        <strain evidence="18">YG-15Mar2019-1</strain>
        <tissue evidence="18">Brain</tissue>
    </source>
</reference>
<dbReference type="PANTHER" id="PTHR24349">
    <property type="entry name" value="SERINE/THREONINE-PROTEIN KINASE"/>
    <property type="match status" value="1"/>
</dbReference>
<dbReference type="GO" id="GO:0005524">
    <property type="term" value="F:ATP binding"/>
    <property type="evidence" value="ECO:0007669"/>
    <property type="project" value="UniProtKB-UniRule"/>
</dbReference>
<keyword evidence="11" id="KW-0810">Translation regulation</keyword>
<keyword evidence="6" id="KW-0479">Metal-binding</keyword>
<evidence type="ECO:0000313" key="19">
    <source>
        <dbReference type="Proteomes" id="UP001046870"/>
    </source>
</evidence>
<evidence type="ECO:0000259" key="17">
    <source>
        <dbReference type="PROSITE" id="PS50011"/>
    </source>
</evidence>